<protein>
    <submittedName>
        <fullName evidence="1">Uncharacterized protein</fullName>
    </submittedName>
</protein>
<sequence length="60" mass="6522">MSPFARLITFQRISEGEGGHMSTHPGRTADEWGEVIAEAYAARARSERVESSGVLARTGM</sequence>
<evidence type="ECO:0000313" key="1">
    <source>
        <dbReference type="EMBL" id="CAX22519.1"/>
    </source>
</evidence>
<organism evidence="1 2">
    <name type="scientific">Methylorubrum extorquens (strain DSM 6343 / CIP 106787 / DM4)</name>
    <name type="common">Methylobacterium extorquens</name>
    <dbReference type="NCBI Taxonomy" id="661410"/>
    <lineage>
        <taxon>Bacteria</taxon>
        <taxon>Pseudomonadati</taxon>
        <taxon>Pseudomonadota</taxon>
        <taxon>Alphaproteobacteria</taxon>
        <taxon>Hyphomicrobiales</taxon>
        <taxon>Methylobacteriaceae</taxon>
        <taxon>Methylorubrum</taxon>
    </lineage>
</organism>
<dbReference type="HOGENOM" id="CLU_2936288_0_0_5"/>
<accession>C7CCH2</accession>
<dbReference type="AlphaFoldDB" id="C7CCH2"/>
<proteinExistence type="predicted"/>
<reference evidence="2" key="1">
    <citation type="journal article" date="2009" name="PLoS ONE">
        <title>Methylobacterium genome sequences: a reference blueprint to investigate microbial metabolism of C1 compounds from natural and industrial sources.</title>
        <authorList>
            <person name="Vuilleumier S."/>
            <person name="Chistoserdova L."/>
            <person name="Lee M.-C."/>
            <person name="Bringel F."/>
            <person name="Lajus A."/>
            <person name="Zhou Y."/>
            <person name="Gourion B."/>
            <person name="Barbe V."/>
            <person name="Chang J."/>
            <person name="Cruveiller S."/>
            <person name="Dossat C."/>
            <person name="Gillett W."/>
            <person name="Gruffaz C."/>
            <person name="Haugen E."/>
            <person name="Hourcade E."/>
            <person name="Levy R."/>
            <person name="Mangenot S."/>
            <person name="Muller E."/>
            <person name="Nadalig T."/>
            <person name="Pagni M."/>
            <person name="Penny C."/>
            <person name="Peyraud R."/>
            <person name="Robinson D.G."/>
            <person name="Roche D."/>
            <person name="Rouy Z."/>
            <person name="Saenampechek C."/>
            <person name="Salvignol G."/>
            <person name="Vallenet D."/>
            <person name="Wu Z."/>
            <person name="Marx C.J."/>
            <person name="Vorholt J.A."/>
            <person name="Olson M.V."/>
            <person name="Kaul R."/>
            <person name="Weissenbach J."/>
            <person name="Medigue C."/>
            <person name="Lidstrom M.E."/>
        </authorList>
    </citation>
    <scope>NUCLEOTIDE SEQUENCE [LARGE SCALE GENOMIC DNA]</scope>
    <source>
        <strain evidence="2">DSM 6343 / CIP 106787 / DM4</strain>
    </source>
</reference>
<dbReference type="Proteomes" id="UP000008070">
    <property type="component" value="Chromosome"/>
</dbReference>
<gene>
    <name evidence="1" type="ORF">METD_I0887</name>
</gene>
<name>C7CCH2_METED</name>
<evidence type="ECO:0000313" key="2">
    <source>
        <dbReference type="Proteomes" id="UP000008070"/>
    </source>
</evidence>
<dbReference type="KEGG" id="mdi:METDI0887"/>
<dbReference type="EMBL" id="FP103042">
    <property type="protein sequence ID" value="CAX22519.1"/>
    <property type="molecule type" value="Genomic_DNA"/>
</dbReference>